<dbReference type="EMBL" id="CP046622">
    <property type="protein sequence ID" value="QGW83998.1"/>
    <property type="molecule type" value="Genomic_DNA"/>
</dbReference>
<dbReference type="GO" id="GO:0009103">
    <property type="term" value="P:lipopolysaccharide biosynthetic process"/>
    <property type="evidence" value="ECO:0007669"/>
    <property type="project" value="TreeGrafter"/>
</dbReference>
<feature type="transmembrane region" description="Helical" evidence="1">
    <location>
        <begin position="313"/>
        <end position="332"/>
    </location>
</feature>
<dbReference type="GO" id="GO:0016020">
    <property type="term" value="C:membrane"/>
    <property type="evidence" value="ECO:0007669"/>
    <property type="project" value="TreeGrafter"/>
</dbReference>
<feature type="transmembrane region" description="Helical" evidence="1">
    <location>
        <begin position="75"/>
        <end position="94"/>
    </location>
</feature>
<keyword evidence="4" id="KW-0012">Acyltransferase</keyword>
<evidence type="ECO:0000313" key="4">
    <source>
        <dbReference type="EMBL" id="QGW83998.1"/>
    </source>
</evidence>
<keyword evidence="4" id="KW-0808">Transferase</keyword>
<dbReference type="InterPro" id="IPR050879">
    <property type="entry name" value="Acyltransferase_3"/>
</dbReference>
<dbReference type="InterPro" id="IPR002656">
    <property type="entry name" value="Acyl_transf_3_dom"/>
</dbReference>
<feature type="domain" description="Acyltransferase 3" evidence="2">
    <location>
        <begin position="9"/>
        <end position="330"/>
    </location>
</feature>
<dbReference type="AlphaFoldDB" id="A0A6I6HM39"/>
<keyword evidence="1" id="KW-1133">Transmembrane helix</keyword>
<evidence type="ECO:0000313" key="5">
    <source>
        <dbReference type="Proteomes" id="UP000425817"/>
    </source>
</evidence>
<reference evidence="4 5" key="1">
    <citation type="submission" date="2019-12" db="EMBL/GenBank/DDBJ databases">
        <title>Hybrid Genome Assemblies of two High G+C Isolates from Undergraduate Microbiology Courses.</title>
        <authorList>
            <person name="Ne Ville C.J."/>
            <person name="Enright D."/>
            <person name="Hernandez I."/>
            <person name="Dodsworth J."/>
            <person name="Orwin P.M."/>
        </authorList>
    </citation>
    <scope>NUCLEOTIDE SEQUENCE [LARGE SCALE GENOMIC DNA]</scope>
    <source>
        <strain evidence="4 5">CSUSB</strain>
    </source>
</reference>
<feature type="transmembrane region" description="Helical" evidence="1">
    <location>
        <begin position="279"/>
        <end position="301"/>
    </location>
</feature>
<proteinExistence type="predicted"/>
<evidence type="ECO:0000256" key="1">
    <source>
        <dbReference type="SAM" id="Phobius"/>
    </source>
</evidence>
<dbReference type="InterPro" id="IPR043968">
    <property type="entry name" value="SGNH"/>
</dbReference>
<dbReference type="GO" id="GO:0016747">
    <property type="term" value="F:acyltransferase activity, transferring groups other than amino-acyl groups"/>
    <property type="evidence" value="ECO:0007669"/>
    <property type="project" value="InterPro"/>
</dbReference>
<gene>
    <name evidence="4" type="ORF">GOQ09_21545</name>
</gene>
<dbReference type="PANTHER" id="PTHR23028">
    <property type="entry name" value="ACETYLTRANSFERASE"/>
    <property type="match status" value="1"/>
</dbReference>
<sequence length="655" mass="72121">MLHPKYRPDIDGLRAIAVASVVIYHAFPGVLPGGFIGVDIFFVISGYLISTILLQSQVAGDFSYRDFYARRIRRIFPALILVLLATLCFGWYMLLSDEFAQLGKQVTGGAAFFANFVFWADAGYFDSAAETKPLLHLWSLGIEEQFYIFWPVLLGVAWRRRWPMIRVILAIAVVSFLVNVLTIHPFRTAAFYSPASRFWELMVGGILACMRLKPAVPSRLRSHVQSVVGVGLLGLGLVMIRGDKAFPGWWALLPTLGAVSCIAAGPTGFLNKYLLSNRVMVWIGLISYPLYLWHWPLLAYARVLSDGLPSLPVRAGAVVASVVLAWLTYRFVERYTRTRTSPGLLRWLAGLGIALVVVGLVVFSGVLQPRHHDIRLQQISEAAADVGYYDDFKNYELGRHLLYQVGKGSRKSLLIGDSHVQQYGPRAEELARTVPDKANTIYFATQGSCPPIPGVYADANIGCAERRTAVLEFARSPEIDTVVIGGCWNCYFIAGGAPGYYFRDAAGAAHQFRGGDGMALAFDSLGQLLRELTGKGKKVFLLLDIPVAPDFEPKRLLEGSRLTSMKVSTTTPTLPIPQDQRELNDRLRQIGIASGVEVIDAVANLCTADGQCLRTMSDGAPAYKDAGHLRPKYTRSFATYMDRALLNDGGAAPKK</sequence>
<feature type="domain" description="SGNH" evidence="3">
    <location>
        <begin position="408"/>
        <end position="635"/>
    </location>
</feature>
<dbReference type="Proteomes" id="UP000425817">
    <property type="component" value="Chromosome"/>
</dbReference>
<dbReference type="RefSeq" id="WP_157615556.1">
    <property type="nucleotide sequence ID" value="NZ_CP046622.1"/>
</dbReference>
<keyword evidence="1" id="KW-0812">Transmembrane</keyword>
<dbReference type="Pfam" id="PF19040">
    <property type="entry name" value="SGNH"/>
    <property type="match status" value="1"/>
</dbReference>
<feature type="transmembrane region" description="Helical" evidence="1">
    <location>
        <begin position="344"/>
        <end position="367"/>
    </location>
</feature>
<name>A0A6I6HM39_VARPD</name>
<feature type="transmembrane region" description="Helical" evidence="1">
    <location>
        <begin position="33"/>
        <end position="54"/>
    </location>
</feature>
<dbReference type="Pfam" id="PF01757">
    <property type="entry name" value="Acyl_transf_3"/>
    <property type="match status" value="1"/>
</dbReference>
<dbReference type="OrthoDB" id="9814807at2"/>
<evidence type="ECO:0000259" key="3">
    <source>
        <dbReference type="Pfam" id="PF19040"/>
    </source>
</evidence>
<protein>
    <submittedName>
        <fullName evidence="4">Acyltransferase family protein</fullName>
    </submittedName>
</protein>
<keyword evidence="1" id="KW-0472">Membrane</keyword>
<dbReference type="PANTHER" id="PTHR23028:SF53">
    <property type="entry name" value="ACYL_TRANSF_3 DOMAIN-CONTAINING PROTEIN"/>
    <property type="match status" value="1"/>
</dbReference>
<feature type="transmembrane region" description="Helical" evidence="1">
    <location>
        <begin position="135"/>
        <end position="158"/>
    </location>
</feature>
<feature type="transmembrane region" description="Helical" evidence="1">
    <location>
        <begin position="12"/>
        <end position="27"/>
    </location>
</feature>
<feature type="transmembrane region" description="Helical" evidence="1">
    <location>
        <begin position="248"/>
        <end position="267"/>
    </location>
</feature>
<evidence type="ECO:0000259" key="2">
    <source>
        <dbReference type="Pfam" id="PF01757"/>
    </source>
</evidence>
<organism evidence="4 5">
    <name type="scientific">Variovorax paradoxus</name>
    <dbReference type="NCBI Taxonomy" id="34073"/>
    <lineage>
        <taxon>Bacteria</taxon>
        <taxon>Pseudomonadati</taxon>
        <taxon>Pseudomonadota</taxon>
        <taxon>Betaproteobacteria</taxon>
        <taxon>Burkholderiales</taxon>
        <taxon>Comamonadaceae</taxon>
        <taxon>Variovorax</taxon>
    </lineage>
</organism>
<accession>A0A6I6HM39</accession>
<feature type="transmembrane region" description="Helical" evidence="1">
    <location>
        <begin position="165"/>
        <end position="183"/>
    </location>
</feature>